<feature type="repeat" description="TPR" evidence="11">
    <location>
        <begin position="825"/>
        <end position="858"/>
    </location>
</feature>
<dbReference type="FunFam" id="3.40.1370.10:FF:000005">
    <property type="entry name" value="39S ribosomal protein L4, mitochondrial"/>
    <property type="match status" value="1"/>
</dbReference>
<dbReference type="GO" id="GO:0005840">
    <property type="term" value="C:ribosome"/>
    <property type="evidence" value="ECO:0007669"/>
    <property type="project" value="UniProtKB-KW"/>
</dbReference>
<evidence type="ECO:0000256" key="11">
    <source>
        <dbReference type="PROSITE-ProRule" id="PRU00339"/>
    </source>
</evidence>
<reference evidence="13" key="1">
    <citation type="submission" date="2017-02" db="UniProtKB">
        <authorList>
            <consortium name="WormBaseParasite"/>
        </authorList>
    </citation>
    <scope>IDENTIFICATION</scope>
</reference>
<dbReference type="Pfam" id="PF14559">
    <property type="entry name" value="TPR_19"/>
    <property type="match status" value="1"/>
</dbReference>
<dbReference type="STRING" id="451379.A0A0N5A9X5"/>
<evidence type="ECO:0000256" key="10">
    <source>
        <dbReference type="ARBA" id="ARBA00082711"/>
    </source>
</evidence>
<organism evidence="12 13">
    <name type="scientific">Syphacia muris</name>
    <dbReference type="NCBI Taxonomy" id="451379"/>
    <lineage>
        <taxon>Eukaryota</taxon>
        <taxon>Metazoa</taxon>
        <taxon>Ecdysozoa</taxon>
        <taxon>Nematoda</taxon>
        <taxon>Chromadorea</taxon>
        <taxon>Rhabditida</taxon>
        <taxon>Spirurina</taxon>
        <taxon>Oxyuridomorpha</taxon>
        <taxon>Oxyuroidea</taxon>
        <taxon>Oxyuridae</taxon>
        <taxon>Syphacia</taxon>
    </lineage>
</organism>
<evidence type="ECO:0000256" key="8">
    <source>
        <dbReference type="ARBA" id="ARBA00024020"/>
    </source>
</evidence>
<dbReference type="InterPro" id="IPR023574">
    <property type="entry name" value="Ribosomal_uL4_dom_sf"/>
</dbReference>
<keyword evidence="3" id="KW-0677">Repeat</keyword>
<dbReference type="GO" id="GO:0003735">
    <property type="term" value="F:structural constituent of ribosome"/>
    <property type="evidence" value="ECO:0007669"/>
    <property type="project" value="InterPro"/>
</dbReference>
<feature type="repeat" description="TPR" evidence="11">
    <location>
        <begin position="791"/>
        <end position="824"/>
    </location>
</feature>
<dbReference type="InterPro" id="IPR011990">
    <property type="entry name" value="TPR-like_helical_dom_sf"/>
</dbReference>
<dbReference type="InterPro" id="IPR019734">
    <property type="entry name" value="TPR_rpt"/>
</dbReference>
<protein>
    <recommendedName>
        <fullName evidence="9">Large ribosomal subunit protein uL4m</fullName>
    </recommendedName>
    <alternativeName>
        <fullName evidence="10">39S ribosomal protein L4, mitochondrial</fullName>
    </alternativeName>
</protein>
<keyword evidence="12" id="KW-1185">Reference proteome</keyword>
<evidence type="ECO:0000256" key="9">
    <source>
        <dbReference type="ARBA" id="ARBA00040565"/>
    </source>
</evidence>
<name>A0A0N5A9X5_9BILA</name>
<feature type="repeat" description="TPR" evidence="11">
    <location>
        <begin position="757"/>
        <end position="790"/>
    </location>
</feature>
<dbReference type="GO" id="GO:0006412">
    <property type="term" value="P:translation"/>
    <property type="evidence" value="ECO:0007669"/>
    <property type="project" value="InterPro"/>
</dbReference>
<dbReference type="PANTHER" id="PTHR16193:SF0">
    <property type="entry name" value="TETRATRICOPEPTIDE REPEAT PROTEIN 27"/>
    <property type="match status" value="1"/>
</dbReference>
<evidence type="ECO:0000256" key="7">
    <source>
        <dbReference type="ARBA" id="ARBA00023274"/>
    </source>
</evidence>
<dbReference type="SUPFAM" id="SSF52166">
    <property type="entry name" value="Ribosomal protein L4"/>
    <property type="match status" value="1"/>
</dbReference>
<dbReference type="WBParaSite" id="SMUV_0000093501-mRNA-1">
    <property type="protein sequence ID" value="SMUV_0000093501-mRNA-1"/>
    <property type="gene ID" value="SMUV_0000093501"/>
</dbReference>
<evidence type="ECO:0000256" key="4">
    <source>
        <dbReference type="ARBA" id="ARBA00022803"/>
    </source>
</evidence>
<evidence type="ECO:0000313" key="12">
    <source>
        <dbReference type="Proteomes" id="UP000046393"/>
    </source>
</evidence>
<evidence type="ECO:0000313" key="13">
    <source>
        <dbReference type="WBParaSite" id="SMUV_0000093501-mRNA-1"/>
    </source>
</evidence>
<comment type="similarity">
    <text evidence="8">Belongs to the TTC27 family.</text>
</comment>
<evidence type="ECO:0000256" key="1">
    <source>
        <dbReference type="ARBA" id="ARBA00004173"/>
    </source>
</evidence>
<dbReference type="SMART" id="SM00028">
    <property type="entry name" value="TPR"/>
    <property type="match status" value="4"/>
</dbReference>
<keyword evidence="6" id="KW-0496">Mitochondrion</keyword>
<keyword evidence="4 11" id="KW-0802">TPR repeat</keyword>
<dbReference type="PROSITE" id="PS50005">
    <property type="entry name" value="TPR"/>
    <property type="match status" value="3"/>
</dbReference>
<comment type="similarity">
    <text evidence="2">Belongs to the universal ribosomal protein uL4 family.</text>
</comment>
<dbReference type="InterPro" id="IPR002136">
    <property type="entry name" value="Ribosomal_uL4"/>
</dbReference>
<dbReference type="Gene3D" id="1.25.40.10">
    <property type="entry name" value="Tetratricopeptide repeat domain"/>
    <property type="match status" value="1"/>
</dbReference>
<proteinExistence type="inferred from homology"/>
<evidence type="ECO:0000256" key="2">
    <source>
        <dbReference type="ARBA" id="ARBA00010528"/>
    </source>
</evidence>
<dbReference type="SUPFAM" id="SSF48452">
    <property type="entry name" value="TPR-like"/>
    <property type="match status" value="1"/>
</dbReference>
<dbReference type="GO" id="GO:1990904">
    <property type="term" value="C:ribonucleoprotein complex"/>
    <property type="evidence" value="ECO:0007669"/>
    <property type="project" value="UniProtKB-KW"/>
</dbReference>
<dbReference type="InterPro" id="IPR044244">
    <property type="entry name" value="TTC27/Emw1"/>
</dbReference>
<keyword evidence="5" id="KW-0689">Ribosomal protein</keyword>
<evidence type="ECO:0000256" key="5">
    <source>
        <dbReference type="ARBA" id="ARBA00022980"/>
    </source>
</evidence>
<comment type="subcellular location">
    <subcellularLocation>
        <location evidence="1">Mitochondrion</location>
    </subcellularLocation>
</comment>
<accession>A0A0N5A9X5</accession>
<dbReference type="GO" id="GO:0005743">
    <property type="term" value="C:mitochondrial inner membrane"/>
    <property type="evidence" value="ECO:0007669"/>
    <property type="project" value="UniProtKB-ARBA"/>
</dbReference>
<dbReference type="Gene3D" id="3.40.1370.10">
    <property type="match status" value="1"/>
</dbReference>
<evidence type="ECO:0000256" key="3">
    <source>
        <dbReference type="ARBA" id="ARBA00022737"/>
    </source>
</evidence>
<sequence length="1072" mass="123504">MPLLCRCISNALGFFSYNFAKQAVKIISASALSLPVNSQTVRESCSGSEVQDGKGSASLPFLDNNPFVAIPEAWVTNLATIEEERKNIISLHPNVFRTVPRIDILHRNIVWQLMYRNLQMTKQLTRGEMPGGGRKPWPQKKMGRHHAGSIRAPHFAHGGFAHGVRGPHTWFYMLPDTIRLEGLCVALTIKHVQNDLVIVDNFASLASNEPRYLLDIAETRNWGYSVLFVNNSADVDAKLVEACNEIPSFNIMPVYGLNCYSIMKYETVVVCEEALEILQSRILYHKHRVEPLHKKYRYEDMKTVLLNEAEKELDSNFESLKSLIESRESEFLLSISITLLEAYIGANYVGCVDLKLDSLKFSNELLPKLTEMAQNELSFSVCKPHKFARYKHLLWIAKLILIDNTERIEESFKKTLWSLRCVLLWQNVLPEPVVDLKELAIKLAKDGDSFISLNESSVVELFLEEMYIYLNYYEYEKANDCLREALKYANMSIELTGAFGKRTKFQQKDTPQLIVNMEVIKKVETADSEKRSNICSLPQNVMLNDDTLLETVKLTEEINKKKLTDEQAACLLAACQLNIKTQHNDELLMEKCLAYVDEVISQLPCWPIYVCALLLRCELEKNRGRRVERACSQAEILSKLVDGVDDTALYDEKRLRTKFLLSSGLPIFWEIHKFHAKVLRSLGCTAEALKIYEHLEDWDSVIDCYKSLEQLEKAERIVRNLIEQDSLEPMYYCLLGDITLQPKYYMEAIKVSNEKCARAYKSLGNLLLLRSLFEEAFINFKKSLQLQPIQLGVWFNMGHCAWKLERYQEAASAYNRCVQLEPDHFEAWNNLSASYVRLNQKDRARRILQEALKYNYDHANVWENYLLICVDTGEISQAIQAFHRLLDLKKKHSDDQVIEILCRQIIRLRTDDNCDSKQLVTEMCKLLGRLTSTTTCSGKVCIWRCYALLKKPNDILIGQVNMNRTSEYEDYIHLLNRGFRADYNDHGWEKNAEKCVTILEEACDLAEEMITLCDQKEVAVNMTKSQAQMVLRPVVTIVKREYGENEMDYSSDSLKMCMKRAMHLLSLCQCET</sequence>
<dbReference type="Proteomes" id="UP000046393">
    <property type="component" value="Unplaced"/>
</dbReference>
<dbReference type="PANTHER" id="PTHR16193">
    <property type="entry name" value="TETRATRICOPEPTIDE REPEAT PROTEIN 27"/>
    <property type="match status" value="1"/>
</dbReference>
<keyword evidence="7" id="KW-0687">Ribonucleoprotein</keyword>
<evidence type="ECO:0000256" key="6">
    <source>
        <dbReference type="ARBA" id="ARBA00023128"/>
    </source>
</evidence>
<dbReference type="AlphaFoldDB" id="A0A0N5A9X5"/>
<dbReference type="Pfam" id="PF00573">
    <property type="entry name" value="Ribosomal_L4"/>
    <property type="match status" value="1"/>
</dbReference>